<dbReference type="SUPFAM" id="SSF54928">
    <property type="entry name" value="RNA-binding domain, RBD"/>
    <property type="match status" value="1"/>
</dbReference>
<dbReference type="RefSeq" id="XP_039141279.1">
    <property type="nucleotide sequence ID" value="XM_039285345.1"/>
</dbReference>
<evidence type="ECO:0000259" key="1">
    <source>
        <dbReference type="Pfam" id="PF04059"/>
    </source>
</evidence>
<dbReference type="GO" id="GO:0003676">
    <property type="term" value="F:nucleic acid binding"/>
    <property type="evidence" value="ECO:0007669"/>
    <property type="project" value="InterPro"/>
</dbReference>
<keyword evidence="2" id="KW-1185">Reference proteome</keyword>
<dbReference type="Proteomes" id="UP001515500">
    <property type="component" value="Chromosome 16"/>
</dbReference>
<gene>
    <name evidence="3" type="primary">LOC120278600</name>
</gene>
<accession>A0AB40CPJ3</accession>
<dbReference type="AlphaFoldDB" id="A0AB40CPJ3"/>
<organism evidence="2 3">
    <name type="scientific">Dioscorea cayennensis subsp. rotundata</name>
    <name type="common">White Guinea yam</name>
    <name type="synonym">Dioscorea rotundata</name>
    <dbReference type="NCBI Taxonomy" id="55577"/>
    <lineage>
        <taxon>Eukaryota</taxon>
        <taxon>Viridiplantae</taxon>
        <taxon>Streptophyta</taxon>
        <taxon>Embryophyta</taxon>
        <taxon>Tracheophyta</taxon>
        <taxon>Spermatophyta</taxon>
        <taxon>Magnoliopsida</taxon>
        <taxon>Liliopsida</taxon>
        <taxon>Dioscoreales</taxon>
        <taxon>Dioscoreaceae</taxon>
        <taxon>Dioscorea</taxon>
    </lineage>
</organism>
<feature type="domain" description="Mei2-like C-terminal RNA recognition motif" evidence="1">
    <location>
        <begin position="176"/>
        <end position="245"/>
    </location>
</feature>
<evidence type="ECO:0000313" key="2">
    <source>
        <dbReference type="Proteomes" id="UP001515500"/>
    </source>
</evidence>
<proteinExistence type="predicted"/>
<dbReference type="InterPro" id="IPR012677">
    <property type="entry name" value="Nucleotide-bd_a/b_plait_sf"/>
</dbReference>
<dbReference type="InterPro" id="IPR035979">
    <property type="entry name" value="RBD_domain_sf"/>
</dbReference>
<protein>
    <submittedName>
        <fullName evidence="3">Protein MEI2-like 6</fullName>
    </submittedName>
</protein>
<evidence type="ECO:0000313" key="3">
    <source>
        <dbReference type="RefSeq" id="XP_039141279.1"/>
    </source>
</evidence>
<reference evidence="3" key="1">
    <citation type="submission" date="2025-08" db="UniProtKB">
        <authorList>
            <consortium name="RefSeq"/>
        </authorList>
    </citation>
    <scope>IDENTIFICATION</scope>
</reference>
<dbReference type="InterPro" id="IPR007201">
    <property type="entry name" value="Mei2-like_Rrm_C"/>
</dbReference>
<name>A0AB40CPJ3_DIOCR</name>
<dbReference type="Pfam" id="PF04059">
    <property type="entry name" value="RRM_2"/>
    <property type="match status" value="1"/>
</dbReference>
<dbReference type="GeneID" id="120278600"/>
<dbReference type="Gene3D" id="3.30.70.330">
    <property type="match status" value="1"/>
</dbReference>
<sequence length="286" mass="33193">MERRSWGQAQCYYEAPIYTVQSQVKTKQWMSMPAASGFEGRGEPWLQFPIIEKYEQDHAVENYEGKESHAGFCYPNPKAVMKGGDNNSSSDLVSLRRVWIPKHRWQNRMFALPAADVFEFKDNVDVEDEDRTTVMMKNLPNKLLRNKLLEMLDEHCCQENQKIKEDGGDGHDSILSEFDFLYLPMDFDSGSNLGYAFVNFTSAAAARRLYRAYQNKAWDTVLGSRKICEVTYARIQGLLPLQKRFKNSIFICDSDDYLPVYFTPSRNGDRHCQTEEHFIGRRVSRC</sequence>